<dbReference type="PANTHER" id="PTHR40633:SF1">
    <property type="entry name" value="GPI ANCHORED SERINE-THREONINE RICH PROTEIN (AFU_ORTHOLOGUE AFUA_1G03630)"/>
    <property type="match status" value="1"/>
</dbReference>
<evidence type="ECO:0000256" key="3">
    <source>
        <dbReference type="SAM" id="SignalP"/>
    </source>
</evidence>
<dbReference type="OrthoDB" id="4094614at2759"/>
<feature type="chain" id="PRO_5044632036" description="Yeast cell wall synthesis Kre9/Knh1-like N-terminal domain-containing protein" evidence="3">
    <location>
        <begin position="22"/>
        <end position="234"/>
    </location>
</feature>
<reference evidence="7" key="3">
    <citation type="submission" date="2025-04" db="UniProtKB">
        <authorList>
            <consortium name="RefSeq"/>
        </authorList>
    </citation>
    <scope>IDENTIFICATION</scope>
    <source>
        <strain evidence="7">CBS 781.70</strain>
    </source>
</reference>
<evidence type="ECO:0000256" key="1">
    <source>
        <dbReference type="ARBA" id="ARBA00022729"/>
    </source>
</evidence>
<reference evidence="5 7" key="1">
    <citation type="submission" date="2020-01" db="EMBL/GenBank/DDBJ databases">
        <authorList>
            <consortium name="DOE Joint Genome Institute"/>
            <person name="Haridas S."/>
            <person name="Albert R."/>
            <person name="Binder M."/>
            <person name="Bloem J."/>
            <person name="Labutti K."/>
            <person name="Salamov A."/>
            <person name="Andreopoulos B."/>
            <person name="Baker S.E."/>
            <person name="Barry K."/>
            <person name="Bills G."/>
            <person name="Bluhm B.H."/>
            <person name="Cannon C."/>
            <person name="Castanera R."/>
            <person name="Culley D.E."/>
            <person name="Daum C."/>
            <person name="Ezra D."/>
            <person name="Gonzalez J.B."/>
            <person name="Henrissat B."/>
            <person name="Kuo A."/>
            <person name="Liang C."/>
            <person name="Lipzen A."/>
            <person name="Lutzoni F."/>
            <person name="Magnuson J."/>
            <person name="Mondo S."/>
            <person name="Nolan M."/>
            <person name="Ohm R."/>
            <person name="Pangilinan J."/>
            <person name="Park H.-J."/>
            <person name="Ramirez L."/>
            <person name="Alfaro M."/>
            <person name="Sun H."/>
            <person name="Tritt A."/>
            <person name="Yoshinaga Y."/>
            <person name="Zwiers L.-H."/>
            <person name="Turgeon B.G."/>
            <person name="Goodwin S.B."/>
            <person name="Spatafora J.W."/>
            <person name="Crous P.W."/>
            <person name="Grigoriev I.V."/>
        </authorList>
    </citation>
    <scope>NUCLEOTIDE SEQUENCE</scope>
    <source>
        <strain evidence="5 7">CBS 781.70</strain>
    </source>
</reference>
<keyword evidence="6" id="KW-1185">Reference proteome</keyword>
<dbReference type="InterPro" id="IPR018466">
    <property type="entry name" value="Kre9/Knh1-like_N"/>
</dbReference>
<organism evidence="5">
    <name type="scientific">Eremomyces bilateralis CBS 781.70</name>
    <dbReference type="NCBI Taxonomy" id="1392243"/>
    <lineage>
        <taxon>Eukaryota</taxon>
        <taxon>Fungi</taxon>
        <taxon>Dikarya</taxon>
        <taxon>Ascomycota</taxon>
        <taxon>Pezizomycotina</taxon>
        <taxon>Dothideomycetes</taxon>
        <taxon>Dothideomycetes incertae sedis</taxon>
        <taxon>Eremomycetales</taxon>
        <taxon>Eremomycetaceae</taxon>
        <taxon>Eremomyces</taxon>
    </lineage>
</organism>
<dbReference type="RefSeq" id="XP_033537854.1">
    <property type="nucleotide sequence ID" value="XM_033677883.1"/>
</dbReference>
<reference evidence="7" key="2">
    <citation type="submission" date="2020-04" db="EMBL/GenBank/DDBJ databases">
        <authorList>
            <consortium name="NCBI Genome Project"/>
        </authorList>
    </citation>
    <scope>NUCLEOTIDE SEQUENCE</scope>
    <source>
        <strain evidence="7">CBS 781.70</strain>
    </source>
</reference>
<feature type="region of interest" description="Disordered" evidence="2">
    <location>
        <begin position="121"/>
        <end position="207"/>
    </location>
</feature>
<dbReference type="PANTHER" id="PTHR40633">
    <property type="entry name" value="MATRIX PROTEIN, PUTATIVE (AFU_ORTHOLOGUE AFUA_8G05410)-RELATED"/>
    <property type="match status" value="1"/>
</dbReference>
<dbReference type="InterPro" id="IPR052982">
    <property type="entry name" value="SRP1/TIP1-like"/>
</dbReference>
<evidence type="ECO:0000256" key="2">
    <source>
        <dbReference type="SAM" id="MobiDB-lite"/>
    </source>
</evidence>
<evidence type="ECO:0000313" key="5">
    <source>
        <dbReference type="EMBL" id="KAF1816223.1"/>
    </source>
</evidence>
<dbReference type="AlphaFoldDB" id="A0A6G1GDV5"/>
<proteinExistence type="predicted"/>
<dbReference type="EMBL" id="ML975150">
    <property type="protein sequence ID" value="KAF1816223.1"/>
    <property type="molecule type" value="Genomic_DNA"/>
</dbReference>
<feature type="compositionally biased region" description="Low complexity" evidence="2">
    <location>
        <begin position="154"/>
        <end position="207"/>
    </location>
</feature>
<evidence type="ECO:0000259" key="4">
    <source>
        <dbReference type="Pfam" id="PF10342"/>
    </source>
</evidence>
<feature type="signal peptide" evidence="3">
    <location>
        <begin position="1"/>
        <end position="21"/>
    </location>
</feature>
<dbReference type="Proteomes" id="UP000504638">
    <property type="component" value="Unplaced"/>
</dbReference>
<keyword evidence="1 3" id="KW-0732">Signal</keyword>
<dbReference type="GeneID" id="54418453"/>
<accession>A0A6G1GDV5</accession>
<evidence type="ECO:0000313" key="7">
    <source>
        <dbReference type="RefSeq" id="XP_033537854.1"/>
    </source>
</evidence>
<name>A0A6G1GDV5_9PEZI</name>
<feature type="compositionally biased region" description="Low complexity" evidence="2">
    <location>
        <begin position="127"/>
        <end position="147"/>
    </location>
</feature>
<evidence type="ECO:0000313" key="6">
    <source>
        <dbReference type="Proteomes" id="UP000504638"/>
    </source>
</evidence>
<gene>
    <name evidence="5 7" type="ORF">P152DRAFT_445906</name>
</gene>
<feature type="domain" description="Yeast cell wall synthesis Kre9/Knh1-like N-terminal" evidence="4">
    <location>
        <begin position="36"/>
        <end position="124"/>
    </location>
</feature>
<protein>
    <recommendedName>
        <fullName evidence="4">Yeast cell wall synthesis Kre9/Knh1-like N-terminal domain-containing protein</fullName>
    </recommendedName>
</protein>
<dbReference type="Pfam" id="PF10342">
    <property type="entry name" value="Kre9_KNH"/>
    <property type="match status" value="1"/>
</dbReference>
<sequence>MRSDFSVFALFTAGLSAVVSAYTTPVGEPSGNPILKPGLGDIVDAGKPYEITWDTTTPGFVTLVLLRGPSTNVEPLYPIVENTPNTGSYSWTPASDLEDDVTGYGIQLIVDSTGQYQYSTQFGVSNPGVSGPTTGKPSGSSKPSGSGNSTLEPTSKPTVSSSASSNSTSSSAGPSKNSTTTQTTIATSARTTPTPTSSPSRTGAAPSATGAAVKGYVVGAGSLFLAVVGAMAAL</sequence>